<evidence type="ECO:0000313" key="7">
    <source>
        <dbReference type="Proteomes" id="UP000256970"/>
    </source>
</evidence>
<evidence type="ECO:0000256" key="1">
    <source>
        <dbReference type="ARBA" id="ARBA00022723"/>
    </source>
</evidence>
<feature type="domain" description="RING-CH-type" evidence="5">
    <location>
        <begin position="1"/>
        <end position="58"/>
    </location>
</feature>
<evidence type="ECO:0000256" key="2">
    <source>
        <dbReference type="ARBA" id="ARBA00022771"/>
    </source>
</evidence>
<protein>
    <recommendedName>
        <fullName evidence="5">RING-CH-type domain-containing protein</fullName>
    </recommendedName>
</protein>
<name>A0A383VWB0_TETOB</name>
<sequence length="287" mass="30048">MSGDDECCFICLGNEEPLIKPCRCLTCHQSCLARWQLQSAGKEEESKCRFCKQPLPSWKAAFADLSGEAAPVMSIQFNSHTFWLQVKPGQPGVEQFKDDVRRLLGLTAEQAFDITFECRVPGADESKMELQGLCAYDAAVYCASLSAARRAGGIKGDESRRHSTGSSAVSGSSSSLWGHSRSISCTGTPGGANSSGVATTALSSSSSSGDDSVAPAGSSSSSSSEDGSSDAARSSSLARRSWAAGSYSSIPGSGAVGRFCLLQAAATHLLTSLRLLWQAPDDLDAFC</sequence>
<proteinExistence type="predicted"/>
<evidence type="ECO:0000256" key="3">
    <source>
        <dbReference type="ARBA" id="ARBA00022833"/>
    </source>
</evidence>
<reference evidence="6 7" key="1">
    <citation type="submission" date="2016-10" db="EMBL/GenBank/DDBJ databases">
        <authorList>
            <person name="Cai Z."/>
        </authorList>
    </citation>
    <scope>NUCLEOTIDE SEQUENCE [LARGE SCALE GENOMIC DNA]</scope>
</reference>
<dbReference type="InterPro" id="IPR013083">
    <property type="entry name" value="Znf_RING/FYVE/PHD"/>
</dbReference>
<feature type="compositionally biased region" description="Low complexity" evidence="4">
    <location>
        <begin position="164"/>
        <end position="177"/>
    </location>
</feature>
<dbReference type="InterPro" id="IPR011016">
    <property type="entry name" value="Znf_RING-CH"/>
</dbReference>
<feature type="region of interest" description="Disordered" evidence="4">
    <location>
        <begin position="153"/>
        <end position="177"/>
    </location>
</feature>
<accession>A0A383VWB0</accession>
<dbReference type="PROSITE" id="PS51292">
    <property type="entry name" value="ZF_RING_CH"/>
    <property type="match status" value="1"/>
</dbReference>
<organism evidence="6 7">
    <name type="scientific">Tetradesmus obliquus</name>
    <name type="common">Green alga</name>
    <name type="synonym">Acutodesmus obliquus</name>
    <dbReference type="NCBI Taxonomy" id="3088"/>
    <lineage>
        <taxon>Eukaryota</taxon>
        <taxon>Viridiplantae</taxon>
        <taxon>Chlorophyta</taxon>
        <taxon>core chlorophytes</taxon>
        <taxon>Chlorophyceae</taxon>
        <taxon>CS clade</taxon>
        <taxon>Sphaeropleales</taxon>
        <taxon>Scenedesmaceae</taxon>
        <taxon>Tetradesmus</taxon>
    </lineage>
</organism>
<gene>
    <name evidence="6" type="ORF">BQ4739_LOCUS9034</name>
</gene>
<keyword evidence="2" id="KW-0863">Zinc-finger</keyword>
<keyword evidence="1" id="KW-0479">Metal-binding</keyword>
<dbReference type="SUPFAM" id="SSF57850">
    <property type="entry name" value="RING/U-box"/>
    <property type="match status" value="1"/>
</dbReference>
<feature type="region of interest" description="Disordered" evidence="4">
    <location>
        <begin position="196"/>
        <end position="232"/>
    </location>
</feature>
<keyword evidence="3" id="KW-0862">Zinc</keyword>
<dbReference type="AlphaFoldDB" id="A0A383VWB0"/>
<evidence type="ECO:0000259" key="5">
    <source>
        <dbReference type="PROSITE" id="PS51292"/>
    </source>
</evidence>
<dbReference type="EMBL" id="FNXT01000875">
    <property type="protein sequence ID" value="SZX68706.1"/>
    <property type="molecule type" value="Genomic_DNA"/>
</dbReference>
<dbReference type="SMART" id="SM00744">
    <property type="entry name" value="RINGv"/>
    <property type="match status" value="1"/>
</dbReference>
<dbReference type="Proteomes" id="UP000256970">
    <property type="component" value="Unassembled WGS sequence"/>
</dbReference>
<evidence type="ECO:0000256" key="4">
    <source>
        <dbReference type="SAM" id="MobiDB-lite"/>
    </source>
</evidence>
<evidence type="ECO:0000313" key="6">
    <source>
        <dbReference type="EMBL" id="SZX68706.1"/>
    </source>
</evidence>
<keyword evidence="7" id="KW-1185">Reference proteome</keyword>
<dbReference type="GO" id="GO:0008270">
    <property type="term" value="F:zinc ion binding"/>
    <property type="evidence" value="ECO:0007669"/>
    <property type="project" value="UniProtKB-KW"/>
</dbReference>
<dbReference type="Gene3D" id="3.30.40.10">
    <property type="entry name" value="Zinc/RING finger domain, C3HC4 (zinc finger)"/>
    <property type="match status" value="1"/>
</dbReference>